<dbReference type="EMBL" id="CP022112">
    <property type="protein sequence ID" value="ASG23899.1"/>
    <property type="molecule type" value="Genomic_DNA"/>
</dbReference>
<evidence type="ECO:0000256" key="2">
    <source>
        <dbReference type="NCBIfam" id="TIGR02426"/>
    </source>
</evidence>
<dbReference type="PRINTS" id="PR00149">
    <property type="entry name" value="FUMRATELYASE"/>
</dbReference>
<dbReference type="GO" id="GO:0019619">
    <property type="term" value="P:3,4-dihydroxybenzoate catabolic process"/>
    <property type="evidence" value="ECO:0007669"/>
    <property type="project" value="InterPro"/>
</dbReference>
<dbReference type="EC" id="5.5.1.2" evidence="2"/>
<dbReference type="Proteomes" id="UP000197153">
    <property type="component" value="Chromosome 3"/>
</dbReference>
<dbReference type="GO" id="GO:0016829">
    <property type="term" value="F:lyase activity"/>
    <property type="evidence" value="ECO:0007669"/>
    <property type="project" value="UniProtKB-ARBA"/>
</dbReference>
<dbReference type="AlphaFoldDB" id="A0A248JZB4"/>
<dbReference type="PRINTS" id="PR00145">
    <property type="entry name" value="ARGSUCLYASE"/>
</dbReference>
<feature type="domain" description="Adenylosuccinate lyase C-terminal" evidence="3">
    <location>
        <begin position="362"/>
        <end position="441"/>
    </location>
</feature>
<evidence type="ECO:0000259" key="3">
    <source>
        <dbReference type="SMART" id="SM00998"/>
    </source>
</evidence>
<dbReference type="InterPro" id="IPR012789">
    <property type="entry name" value="Protocat_PcaB-like"/>
</dbReference>
<dbReference type="InterPro" id="IPR022761">
    <property type="entry name" value="Fumarate_lyase_N"/>
</dbReference>
<dbReference type="Gene3D" id="1.20.200.10">
    <property type="entry name" value="Fumarase/aspartase (Central domain)"/>
    <property type="match status" value="1"/>
</dbReference>
<reference evidence="4 5" key="1">
    <citation type="submission" date="2017-06" db="EMBL/GenBank/DDBJ databases">
        <title>Complete genome sequence of Nitrospirillum amazonense strain CBAmC, an endophytic nitrogen-fixing and plant growth-promoting bacterium, isolated from sugarcane.</title>
        <authorList>
            <person name="Schwab S."/>
            <person name="dos Santos Teixeira K.R."/>
            <person name="Simoes Araujo J.L."/>
            <person name="Soares Vidal M."/>
            <person name="Borges de Freitas H.R."/>
            <person name="Rivello Crivelaro A.L."/>
            <person name="Bueno de Camargo Nunes A."/>
            <person name="dos Santos C.M."/>
            <person name="Palmeira da Silva Rosa D."/>
            <person name="da Silva Padilha D."/>
            <person name="da Silva E."/>
            <person name="Araujo Terra L."/>
            <person name="Soares Mendes V."/>
            <person name="Farinelli L."/>
            <person name="Magalhaes Cruz L."/>
            <person name="Baldani J.I."/>
        </authorList>
    </citation>
    <scope>NUCLEOTIDE SEQUENCE [LARGE SCALE GENOMIC DNA]</scope>
    <source>
        <strain evidence="4 5">CBAmC</strain>
    </source>
</reference>
<dbReference type="InterPro" id="IPR020557">
    <property type="entry name" value="Fumarate_lyase_CS"/>
</dbReference>
<dbReference type="Pfam" id="PF00206">
    <property type="entry name" value="Lyase_1"/>
    <property type="match status" value="1"/>
</dbReference>
<dbReference type="FunFam" id="1.20.200.10:FF:000014">
    <property type="entry name" value="3-carboxy-cis,cis-muconate cycloisomerase"/>
    <property type="match status" value="1"/>
</dbReference>
<gene>
    <name evidence="4" type="ORF">Y958_23370</name>
</gene>
<dbReference type="InterPro" id="IPR019468">
    <property type="entry name" value="AdenyloSucc_lyase_C"/>
</dbReference>
<keyword evidence="5" id="KW-1185">Reference proteome</keyword>
<dbReference type="KEGG" id="nao:Y958_23370"/>
<sequence>MPGLLDPLFRGGAVDAVFTDTATLQGMLDFEAALARAEAGLGIIPLGAAAAIAAHCRADRFDLDALAHAAAKAGNTAIPLVKALTARVSAADPDASRFVHWGATSQDIMDTGLVLQIRQALPLMDKDLDTLEGYLARLAATHAGTPLAARTWMQQALPTTFGLKAAGWMAAVGRARRALATAGQDCLVLQFGGAAGTLAALGDRGLDVAAALALDLDLALPDLPWHGHRDRLVALGAALGLVAGVLGKMARDLSLLMQTEVGEAFEPAEAGKGGSSAMPHKRNPVACAVALSAATRVPPLVATLFAALPQEQERGLGGWHAEWETLPEIFRLVGGSLRVMADAMAGLEVDAVRMRTNLDLTRGLLMSESVVMALGQALGRGPAHSLVEKASRQAVAEGRGLGDVLATLPEVTAHLSPEQLAAALDPSGYLGMAPEFVARALAARESSRDA</sequence>
<dbReference type="CDD" id="cd01597">
    <property type="entry name" value="pCLME"/>
    <property type="match status" value="1"/>
</dbReference>
<dbReference type="NCBIfam" id="TIGR02426">
    <property type="entry name" value="protocat_pcaB"/>
    <property type="match status" value="1"/>
</dbReference>
<dbReference type="InterPro" id="IPR008948">
    <property type="entry name" value="L-Aspartase-like"/>
</dbReference>
<protein>
    <recommendedName>
        <fullName evidence="2">3-carboxy-cis,cis-muconate cycloisomerase</fullName>
        <ecNumber evidence="2">5.5.1.2</ecNumber>
    </recommendedName>
</protein>
<proteinExistence type="inferred from homology"/>
<accession>A0A248JZB4</accession>
<dbReference type="PANTHER" id="PTHR43172">
    <property type="entry name" value="ADENYLOSUCCINATE LYASE"/>
    <property type="match status" value="1"/>
</dbReference>
<dbReference type="Pfam" id="PF10397">
    <property type="entry name" value="ADSL_C"/>
    <property type="match status" value="1"/>
</dbReference>
<dbReference type="RefSeq" id="WP_088874363.1">
    <property type="nucleotide sequence ID" value="NZ_CP022112.1"/>
</dbReference>
<dbReference type="PROSITE" id="PS00163">
    <property type="entry name" value="FUMARATE_LYASES"/>
    <property type="match status" value="1"/>
</dbReference>
<evidence type="ECO:0000313" key="5">
    <source>
        <dbReference type="Proteomes" id="UP000197153"/>
    </source>
</evidence>
<name>A0A248JZB4_9PROT</name>
<dbReference type="NCBIfam" id="NF006554">
    <property type="entry name" value="PRK09053.1"/>
    <property type="match status" value="1"/>
</dbReference>
<keyword evidence="4" id="KW-0413">Isomerase</keyword>
<comment type="similarity">
    <text evidence="1">Belongs to the class-II fumarase/aspartase family.</text>
</comment>
<dbReference type="PANTHER" id="PTHR43172:SF2">
    <property type="entry name" value="ADENYLOSUCCINATE LYASE C-TERMINAL DOMAIN-CONTAINING PROTEIN"/>
    <property type="match status" value="1"/>
</dbReference>
<evidence type="ECO:0000256" key="1">
    <source>
        <dbReference type="ARBA" id="ARBA00034772"/>
    </source>
</evidence>
<dbReference type="SUPFAM" id="SSF48557">
    <property type="entry name" value="L-aspartase-like"/>
    <property type="match status" value="1"/>
</dbReference>
<dbReference type="Gene3D" id="1.10.40.30">
    <property type="entry name" value="Fumarase/aspartase (C-terminal domain)"/>
    <property type="match status" value="1"/>
</dbReference>
<dbReference type="GO" id="GO:0047472">
    <property type="term" value="F:3-carboxy-cis,cis-muconate cycloisomerase activity"/>
    <property type="evidence" value="ECO:0007669"/>
    <property type="project" value="UniProtKB-UniRule"/>
</dbReference>
<evidence type="ECO:0000313" key="4">
    <source>
        <dbReference type="EMBL" id="ASG23899.1"/>
    </source>
</evidence>
<dbReference type="SMART" id="SM00998">
    <property type="entry name" value="ADSL_C"/>
    <property type="match status" value="1"/>
</dbReference>
<organism evidence="4 5">
    <name type="scientific">Nitrospirillum viridazoti CBAmc</name>
    <dbReference type="NCBI Taxonomy" id="1441467"/>
    <lineage>
        <taxon>Bacteria</taxon>
        <taxon>Pseudomonadati</taxon>
        <taxon>Pseudomonadota</taxon>
        <taxon>Alphaproteobacteria</taxon>
        <taxon>Rhodospirillales</taxon>
        <taxon>Azospirillaceae</taxon>
        <taxon>Nitrospirillum</taxon>
        <taxon>Nitrospirillum viridazoti</taxon>
    </lineage>
</organism>
<dbReference type="InterPro" id="IPR000362">
    <property type="entry name" value="Fumarate_lyase_fam"/>
</dbReference>